<sequence>MRNIIIMTNHTTYSTMNDMDKDQFLDGHEIRASYHATQVANHNDEDGDNEVWDLEHLNNWVDQVLKDDDINGDGLISPLEYLASQAYHRESS</sequence>
<evidence type="ECO:0000313" key="1">
    <source>
        <dbReference type="EMBL" id="KAJ9055042.1"/>
    </source>
</evidence>
<reference evidence="1" key="1">
    <citation type="submission" date="2022-04" db="EMBL/GenBank/DDBJ databases">
        <title>Genome of the entomopathogenic fungus Entomophthora muscae.</title>
        <authorList>
            <person name="Elya C."/>
            <person name="Lovett B.R."/>
            <person name="Lee E."/>
            <person name="Macias A.M."/>
            <person name="Hajek A.E."/>
            <person name="De Bivort B.L."/>
            <person name="Kasson M.T."/>
            <person name="De Fine Licht H.H."/>
            <person name="Stajich J.E."/>
        </authorList>
    </citation>
    <scope>NUCLEOTIDE SEQUENCE</scope>
    <source>
        <strain evidence="1">Berkeley</strain>
    </source>
</reference>
<evidence type="ECO:0000313" key="2">
    <source>
        <dbReference type="Proteomes" id="UP001165960"/>
    </source>
</evidence>
<organism evidence="1 2">
    <name type="scientific">Entomophthora muscae</name>
    <dbReference type="NCBI Taxonomy" id="34485"/>
    <lineage>
        <taxon>Eukaryota</taxon>
        <taxon>Fungi</taxon>
        <taxon>Fungi incertae sedis</taxon>
        <taxon>Zoopagomycota</taxon>
        <taxon>Entomophthoromycotina</taxon>
        <taxon>Entomophthoromycetes</taxon>
        <taxon>Entomophthorales</taxon>
        <taxon>Entomophthoraceae</taxon>
        <taxon>Entomophthora</taxon>
    </lineage>
</organism>
<dbReference type="EMBL" id="QTSX02006414">
    <property type="protein sequence ID" value="KAJ9055042.1"/>
    <property type="molecule type" value="Genomic_DNA"/>
</dbReference>
<proteinExistence type="predicted"/>
<gene>
    <name evidence="1" type="ORF">DSO57_1008080</name>
</gene>
<accession>A0ACC2RY74</accession>
<protein>
    <submittedName>
        <fullName evidence="1">Uncharacterized protein</fullName>
    </submittedName>
</protein>
<name>A0ACC2RY74_9FUNG</name>
<comment type="caution">
    <text evidence="1">The sequence shown here is derived from an EMBL/GenBank/DDBJ whole genome shotgun (WGS) entry which is preliminary data.</text>
</comment>
<keyword evidence="2" id="KW-1185">Reference proteome</keyword>
<dbReference type="Proteomes" id="UP001165960">
    <property type="component" value="Unassembled WGS sequence"/>
</dbReference>